<proteinExistence type="predicted"/>
<feature type="signal peptide" evidence="1">
    <location>
        <begin position="1"/>
        <end position="18"/>
    </location>
</feature>
<name>A0AA42CT89_9SPHN</name>
<evidence type="ECO:0000313" key="3">
    <source>
        <dbReference type="Proteomes" id="UP001165565"/>
    </source>
</evidence>
<keyword evidence="1" id="KW-0732">Signal</keyword>
<comment type="caution">
    <text evidence="2">The sequence shown here is derived from an EMBL/GenBank/DDBJ whole genome shotgun (WGS) entry which is preliminary data.</text>
</comment>
<evidence type="ECO:0000256" key="1">
    <source>
        <dbReference type="SAM" id="SignalP"/>
    </source>
</evidence>
<dbReference type="Proteomes" id="UP001165565">
    <property type="component" value="Unassembled WGS sequence"/>
</dbReference>
<reference evidence="2" key="1">
    <citation type="submission" date="2022-06" db="EMBL/GenBank/DDBJ databases">
        <title>Sphingomonas sp. nov. isolated from rhizosphere soil of tomato.</title>
        <authorList>
            <person name="Dong H."/>
            <person name="Gao R."/>
        </authorList>
    </citation>
    <scope>NUCLEOTIDE SEQUENCE</scope>
    <source>
        <strain evidence="2">MMSM24</strain>
    </source>
</reference>
<sequence length="206" mass="22513">MRTIPAILTLLLAAPAAAAEPELSPEALQRTIECRGDLATLSAFGEVLFSNKQRPAWLKPVSDNGHPGMLGLWTYRLDRPIEVFGRSVDTLSFLNQWVVVELPREAADAIVRDQKLERAPIRITEQYYRFITDEEGPMLGAFAPTDNSLELLFGGEAKPDAANTTLFVGCNYTPVSKAEFLAVAAQADAVVGRSAKALDETLKKPQ</sequence>
<gene>
    <name evidence="2" type="ORF">NEE01_04935</name>
</gene>
<dbReference type="AlphaFoldDB" id="A0AA42CT89"/>
<dbReference type="EMBL" id="JANFAV010000002">
    <property type="protein sequence ID" value="MCW6534126.1"/>
    <property type="molecule type" value="Genomic_DNA"/>
</dbReference>
<organism evidence="2 3">
    <name type="scientific">Sphingomonas lycopersici</name>
    <dbReference type="NCBI Taxonomy" id="2951807"/>
    <lineage>
        <taxon>Bacteria</taxon>
        <taxon>Pseudomonadati</taxon>
        <taxon>Pseudomonadota</taxon>
        <taxon>Alphaproteobacteria</taxon>
        <taxon>Sphingomonadales</taxon>
        <taxon>Sphingomonadaceae</taxon>
        <taxon>Sphingomonas</taxon>
    </lineage>
</organism>
<evidence type="ECO:0000313" key="2">
    <source>
        <dbReference type="EMBL" id="MCW6534126.1"/>
    </source>
</evidence>
<dbReference type="RefSeq" id="WP_265268083.1">
    <property type="nucleotide sequence ID" value="NZ_JANFAV010000002.1"/>
</dbReference>
<protein>
    <submittedName>
        <fullName evidence="2">Uncharacterized protein</fullName>
    </submittedName>
</protein>
<accession>A0AA42CT89</accession>
<feature type="chain" id="PRO_5041404800" evidence="1">
    <location>
        <begin position="19"/>
        <end position="206"/>
    </location>
</feature>
<keyword evidence="3" id="KW-1185">Reference proteome</keyword>